<name>A0A8W8NYD7_MAGGI</name>
<evidence type="ECO:0000259" key="4">
    <source>
        <dbReference type="PROSITE" id="PS50835"/>
    </source>
</evidence>
<dbReference type="InterPro" id="IPR001875">
    <property type="entry name" value="DED_dom"/>
</dbReference>
<feature type="domain" description="Ig-like" evidence="4">
    <location>
        <begin position="182"/>
        <end position="282"/>
    </location>
</feature>
<dbReference type="SUPFAM" id="SSF48726">
    <property type="entry name" value="Immunoglobulin"/>
    <property type="match status" value="2"/>
</dbReference>
<dbReference type="Pfam" id="PF18738">
    <property type="entry name" value="HEPN_DZIP3"/>
    <property type="match status" value="1"/>
</dbReference>
<dbReference type="Gene3D" id="1.10.533.10">
    <property type="entry name" value="Death Domain, Fas"/>
    <property type="match status" value="1"/>
</dbReference>
<evidence type="ECO:0008006" key="7">
    <source>
        <dbReference type="Google" id="ProtNLM"/>
    </source>
</evidence>
<accession>A0A8W8NYD7</accession>
<dbReference type="EnsemblMetazoa" id="G8561.1">
    <property type="protein sequence ID" value="G8561.1:cds"/>
    <property type="gene ID" value="G8561"/>
</dbReference>
<dbReference type="PANTHER" id="PTHR45080">
    <property type="entry name" value="CONTACTIN 5"/>
    <property type="match status" value="1"/>
</dbReference>
<evidence type="ECO:0000313" key="6">
    <source>
        <dbReference type="Proteomes" id="UP000005408"/>
    </source>
</evidence>
<feature type="domain" description="DED" evidence="3">
    <location>
        <begin position="485"/>
        <end position="566"/>
    </location>
</feature>
<dbReference type="GO" id="GO:0042981">
    <property type="term" value="P:regulation of apoptotic process"/>
    <property type="evidence" value="ECO:0007669"/>
    <property type="project" value="InterPro"/>
</dbReference>
<dbReference type="PANTHER" id="PTHR45080:SF8">
    <property type="entry name" value="IG-LIKE DOMAIN-CONTAINING PROTEIN"/>
    <property type="match status" value="1"/>
</dbReference>
<dbReference type="GO" id="GO:0007156">
    <property type="term" value="P:homophilic cell adhesion via plasma membrane adhesion molecules"/>
    <property type="evidence" value="ECO:0007669"/>
    <property type="project" value="TreeGrafter"/>
</dbReference>
<sequence>MDVGDDIERIRKLRNTYFAHIELAEISDDEFRDLWSDLKCVIQRCQQYTTFWGCTTDYKKMLSDLERKTFTYDEYTILKQRSGAIYVYGEPDVFCGKTACFEAEITLEDDVILQVSWDRVDRTLRKKINVQDEKYRGSDNSKLLIHNVCKDDEAGYQAVLSRNIDVKIFSNTVYLHPKGGIPSADIVSTSNSKVVCGSDTTFDCTVSGYPSPDVVKWQHSPDGKLFIDLDTDTDKYLRSRSDICSHSLLVRKATLKQQGYYQVVVSNSIGKCTSNKLFLQVTGSKPNLSEVTCSLHGNSVKLKCDVFLYDESPPLNNVYWTKGVKHIFIATNDGKYAGADINDPSLTIYNVNCDDAGEYQLIAVNSVGETWSSVILLGVPEVLLKECVKKEDGSLWFTMTIKSVPVPHSVKWSIKENNIDTFEPINASAAEYIGTSNTFPHPVLVIKHIEKLDNCIFEIEVKNRIGEVKRMISGTFYAEGGFDIPFSIWLSELAKKFPKEKTDTLKFLIRLSCKIEDVTKLEEAKTAQDCFKILFKENIISPSDVITMQFLLIRTQCDELEKECIEYAKQQKAMHFYEKPPVILRKPKMKKKKIFLCKNESKIQFARITYVCCVFQLDQEFKRLDLPSTEELREKHMRSWIVIPKSSSGSFLNGSHYGPLYIRNIVSGKGEPLEPRLKRELRVMGNDP</sequence>
<dbReference type="SMART" id="SM00408">
    <property type="entry name" value="IGc2"/>
    <property type="match status" value="2"/>
</dbReference>
<dbReference type="InterPro" id="IPR050958">
    <property type="entry name" value="Cell_Adh-Cytoskel_Orgn"/>
</dbReference>
<dbReference type="GO" id="GO:0005886">
    <property type="term" value="C:plasma membrane"/>
    <property type="evidence" value="ECO:0007669"/>
    <property type="project" value="TreeGrafter"/>
</dbReference>
<dbReference type="Gene3D" id="2.60.40.10">
    <property type="entry name" value="Immunoglobulins"/>
    <property type="match status" value="2"/>
</dbReference>
<feature type="domain" description="Ig-like" evidence="4">
    <location>
        <begin position="286"/>
        <end position="372"/>
    </location>
</feature>
<proteinExistence type="predicted"/>
<dbReference type="InterPro" id="IPR013098">
    <property type="entry name" value="Ig_I-set"/>
</dbReference>
<dbReference type="InterPro" id="IPR013783">
    <property type="entry name" value="Ig-like_fold"/>
</dbReference>
<dbReference type="InterPro" id="IPR007110">
    <property type="entry name" value="Ig-like_dom"/>
</dbReference>
<dbReference type="AlphaFoldDB" id="A0A8W8NYD7"/>
<organism evidence="5 6">
    <name type="scientific">Magallana gigas</name>
    <name type="common">Pacific oyster</name>
    <name type="synonym">Crassostrea gigas</name>
    <dbReference type="NCBI Taxonomy" id="29159"/>
    <lineage>
        <taxon>Eukaryota</taxon>
        <taxon>Metazoa</taxon>
        <taxon>Spiralia</taxon>
        <taxon>Lophotrochozoa</taxon>
        <taxon>Mollusca</taxon>
        <taxon>Bivalvia</taxon>
        <taxon>Autobranchia</taxon>
        <taxon>Pteriomorphia</taxon>
        <taxon>Ostreida</taxon>
        <taxon>Ostreoidea</taxon>
        <taxon>Ostreidae</taxon>
        <taxon>Magallana</taxon>
    </lineage>
</organism>
<evidence type="ECO:0000256" key="2">
    <source>
        <dbReference type="ARBA" id="ARBA00023157"/>
    </source>
</evidence>
<dbReference type="InterPro" id="IPR003598">
    <property type="entry name" value="Ig_sub2"/>
</dbReference>
<protein>
    <recommendedName>
        <fullName evidence="7">Ig-like domain-containing protein</fullName>
    </recommendedName>
</protein>
<keyword evidence="2" id="KW-1015">Disulfide bond</keyword>
<dbReference type="InterPro" id="IPR036179">
    <property type="entry name" value="Ig-like_dom_sf"/>
</dbReference>
<dbReference type="InterPro" id="IPR003599">
    <property type="entry name" value="Ig_sub"/>
</dbReference>
<dbReference type="CDD" id="cd00096">
    <property type="entry name" value="Ig"/>
    <property type="match status" value="1"/>
</dbReference>
<evidence type="ECO:0000313" key="5">
    <source>
        <dbReference type="EnsemblMetazoa" id="G8561.1:cds"/>
    </source>
</evidence>
<reference evidence="5" key="1">
    <citation type="submission" date="2022-08" db="UniProtKB">
        <authorList>
            <consortium name="EnsemblMetazoa"/>
        </authorList>
    </citation>
    <scope>IDENTIFICATION</scope>
    <source>
        <strain evidence="5">05x7-T-G4-1.051#20</strain>
    </source>
</reference>
<dbReference type="InterPro" id="IPR041249">
    <property type="entry name" value="HEPN_DZIP3"/>
</dbReference>
<dbReference type="InterPro" id="IPR011029">
    <property type="entry name" value="DEATH-like_dom_sf"/>
</dbReference>
<keyword evidence="1" id="KW-0732">Signal</keyword>
<dbReference type="Pfam" id="PF07679">
    <property type="entry name" value="I-set"/>
    <property type="match status" value="2"/>
</dbReference>
<evidence type="ECO:0000256" key="1">
    <source>
        <dbReference type="ARBA" id="ARBA00022729"/>
    </source>
</evidence>
<dbReference type="Proteomes" id="UP000005408">
    <property type="component" value="Unassembled WGS sequence"/>
</dbReference>
<dbReference type="PROSITE" id="PS50168">
    <property type="entry name" value="DED"/>
    <property type="match status" value="1"/>
</dbReference>
<keyword evidence="6" id="KW-1185">Reference proteome</keyword>
<dbReference type="PROSITE" id="PS50835">
    <property type="entry name" value="IG_LIKE"/>
    <property type="match status" value="2"/>
</dbReference>
<evidence type="ECO:0000259" key="3">
    <source>
        <dbReference type="PROSITE" id="PS50168"/>
    </source>
</evidence>
<dbReference type="SMART" id="SM00409">
    <property type="entry name" value="IG"/>
    <property type="match status" value="3"/>
</dbReference>